<sequence length="102" mass="12219">MALAKSKEERKKLREELMKRQERDKGNFDIIQWGEAWKESMMVVVQYKSRIQNERKLSENLMLEFQAALESKRKYVEDSENHIGQTRTKTKTMEVPVDNLEQ</sequence>
<gene>
    <name evidence="2" type="ORF">CR513_05360</name>
</gene>
<keyword evidence="3" id="KW-1185">Reference proteome</keyword>
<comment type="caution">
    <text evidence="2">The sequence shown here is derived from an EMBL/GenBank/DDBJ whole genome shotgun (WGS) entry which is preliminary data.</text>
</comment>
<organism evidence="2 3">
    <name type="scientific">Mucuna pruriens</name>
    <name type="common">Velvet bean</name>
    <name type="synonym">Dolichos pruriens</name>
    <dbReference type="NCBI Taxonomy" id="157652"/>
    <lineage>
        <taxon>Eukaryota</taxon>
        <taxon>Viridiplantae</taxon>
        <taxon>Streptophyta</taxon>
        <taxon>Embryophyta</taxon>
        <taxon>Tracheophyta</taxon>
        <taxon>Spermatophyta</taxon>
        <taxon>Magnoliopsida</taxon>
        <taxon>eudicotyledons</taxon>
        <taxon>Gunneridae</taxon>
        <taxon>Pentapetalae</taxon>
        <taxon>rosids</taxon>
        <taxon>fabids</taxon>
        <taxon>Fabales</taxon>
        <taxon>Fabaceae</taxon>
        <taxon>Papilionoideae</taxon>
        <taxon>50 kb inversion clade</taxon>
        <taxon>NPAAA clade</taxon>
        <taxon>indigoferoid/millettioid clade</taxon>
        <taxon>Phaseoleae</taxon>
        <taxon>Mucuna</taxon>
    </lineage>
</organism>
<dbReference type="AlphaFoldDB" id="A0A371I554"/>
<protein>
    <submittedName>
        <fullName evidence="2">Uncharacterized protein</fullName>
    </submittedName>
</protein>
<feature type="non-terminal residue" evidence="2">
    <location>
        <position position="1"/>
    </location>
</feature>
<reference evidence="2" key="1">
    <citation type="submission" date="2018-05" db="EMBL/GenBank/DDBJ databases">
        <title>Draft genome of Mucuna pruriens seed.</title>
        <authorList>
            <person name="Nnadi N.E."/>
            <person name="Vos R."/>
            <person name="Hasami M.H."/>
            <person name="Devisetty U.K."/>
            <person name="Aguiy J.C."/>
        </authorList>
    </citation>
    <scope>NUCLEOTIDE SEQUENCE [LARGE SCALE GENOMIC DNA]</scope>
    <source>
        <strain evidence="2">JCA_2017</strain>
    </source>
</reference>
<evidence type="ECO:0000313" key="3">
    <source>
        <dbReference type="Proteomes" id="UP000257109"/>
    </source>
</evidence>
<feature type="region of interest" description="Disordered" evidence="1">
    <location>
        <begin position="77"/>
        <end position="102"/>
    </location>
</feature>
<proteinExistence type="predicted"/>
<dbReference type="EMBL" id="QJKJ01000898">
    <property type="protein sequence ID" value="RDY10170.1"/>
    <property type="molecule type" value="Genomic_DNA"/>
</dbReference>
<evidence type="ECO:0000256" key="1">
    <source>
        <dbReference type="SAM" id="MobiDB-lite"/>
    </source>
</evidence>
<dbReference type="Proteomes" id="UP000257109">
    <property type="component" value="Unassembled WGS sequence"/>
</dbReference>
<accession>A0A371I554</accession>
<name>A0A371I554_MUCPR</name>
<evidence type="ECO:0000313" key="2">
    <source>
        <dbReference type="EMBL" id="RDY10170.1"/>
    </source>
</evidence>